<keyword evidence="2" id="KW-0646">Protease inhibitor</keyword>
<reference evidence="6" key="2">
    <citation type="journal article" date="2023" name="Plants (Basel)">
        <title>Annotation of the Turnera subulata (Passifloraceae) Draft Genome Reveals the S-Locus Evolved after the Divergence of Turneroideae from Passifloroideae in a Stepwise Manner.</title>
        <authorList>
            <person name="Henning P.M."/>
            <person name="Roalson E.H."/>
            <person name="Mir W."/>
            <person name="McCubbin A.G."/>
            <person name="Shore J.S."/>
        </authorList>
    </citation>
    <scope>NUCLEOTIDE SEQUENCE</scope>
    <source>
        <strain evidence="6">F60SS</strain>
    </source>
</reference>
<proteinExistence type="inferred from homology"/>
<dbReference type="InterPro" id="IPR023796">
    <property type="entry name" value="Serpin_dom"/>
</dbReference>
<evidence type="ECO:0000256" key="2">
    <source>
        <dbReference type="ARBA" id="ARBA00022690"/>
    </source>
</evidence>
<comment type="similarity">
    <text evidence="1 4">Belongs to the serpin family.</text>
</comment>
<dbReference type="AlphaFoldDB" id="A0A9Q0F5H0"/>
<dbReference type="SUPFAM" id="SSF56574">
    <property type="entry name" value="Serpins"/>
    <property type="match status" value="1"/>
</dbReference>
<feature type="domain" description="Serpin" evidence="5">
    <location>
        <begin position="15"/>
        <end position="385"/>
    </location>
</feature>
<dbReference type="PANTHER" id="PTHR11461:SF211">
    <property type="entry name" value="GH10112P-RELATED"/>
    <property type="match status" value="1"/>
</dbReference>
<accession>A0A9Q0F5H0</accession>
<evidence type="ECO:0000256" key="3">
    <source>
        <dbReference type="ARBA" id="ARBA00022900"/>
    </source>
</evidence>
<name>A0A9Q0F5H0_9ROSI</name>
<dbReference type="InterPro" id="IPR042178">
    <property type="entry name" value="Serpin_sf_1"/>
</dbReference>
<protein>
    <recommendedName>
        <fullName evidence="5">Serpin domain-containing protein</fullName>
    </recommendedName>
</protein>
<dbReference type="SMART" id="SM00093">
    <property type="entry name" value="SERPIN"/>
    <property type="match status" value="1"/>
</dbReference>
<dbReference type="FunFam" id="3.30.497.10:FF:000012">
    <property type="entry name" value="Predicted protein"/>
    <property type="match status" value="1"/>
</dbReference>
<dbReference type="GO" id="GO:0004867">
    <property type="term" value="F:serine-type endopeptidase inhibitor activity"/>
    <property type="evidence" value="ECO:0007669"/>
    <property type="project" value="UniProtKB-KW"/>
</dbReference>
<evidence type="ECO:0000259" key="5">
    <source>
        <dbReference type="SMART" id="SM00093"/>
    </source>
</evidence>
<keyword evidence="3" id="KW-0722">Serine protease inhibitor</keyword>
<evidence type="ECO:0000256" key="1">
    <source>
        <dbReference type="ARBA" id="ARBA00009500"/>
    </source>
</evidence>
<gene>
    <name evidence="6" type="ORF">Tsubulata_007447</name>
</gene>
<organism evidence="6 7">
    <name type="scientific">Turnera subulata</name>
    <dbReference type="NCBI Taxonomy" id="218843"/>
    <lineage>
        <taxon>Eukaryota</taxon>
        <taxon>Viridiplantae</taxon>
        <taxon>Streptophyta</taxon>
        <taxon>Embryophyta</taxon>
        <taxon>Tracheophyta</taxon>
        <taxon>Spermatophyta</taxon>
        <taxon>Magnoliopsida</taxon>
        <taxon>eudicotyledons</taxon>
        <taxon>Gunneridae</taxon>
        <taxon>Pentapetalae</taxon>
        <taxon>rosids</taxon>
        <taxon>fabids</taxon>
        <taxon>Malpighiales</taxon>
        <taxon>Passifloraceae</taxon>
        <taxon>Turnera</taxon>
    </lineage>
</organism>
<dbReference type="Proteomes" id="UP001141552">
    <property type="component" value="Unassembled WGS sequence"/>
</dbReference>
<dbReference type="Gene3D" id="3.30.497.10">
    <property type="entry name" value="Antithrombin, subunit I, domain 2"/>
    <property type="match status" value="1"/>
</dbReference>
<keyword evidence="7" id="KW-1185">Reference proteome</keyword>
<dbReference type="GO" id="GO:0005615">
    <property type="term" value="C:extracellular space"/>
    <property type="evidence" value="ECO:0007669"/>
    <property type="project" value="InterPro"/>
</dbReference>
<dbReference type="InterPro" id="IPR000215">
    <property type="entry name" value="Serpin_fam"/>
</dbReference>
<dbReference type="EMBL" id="JAKUCV010007286">
    <property type="protein sequence ID" value="KAJ4824046.1"/>
    <property type="molecule type" value="Genomic_DNA"/>
</dbReference>
<dbReference type="Gene3D" id="2.30.39.10">
    <property type="entry name" value="Alpha-1-antitrypsin, domain 1"/>
    <property type="match status" value="1"/>
</dbReference>
<dbReference type="PANTHER" id="PTHR11461">
    <property type="entry name" value="SERINE PROTEASE INHIBITOR, SERPIN"/>
    <property type="match status" value="1"/>
</dbReference>
<dbReference type="InterPro" id="IPR042185">
    <property type="entry name" value="Serpin_sf_2"/>
</dbReference>
<dbReference type="CDD" id="cd02043">
    <property type="entry name" value="serpinP_plants"/>
    <property type="match status" value="1"/>
</dbReference>
<reference evidence="6" key="1">
    <citation type="submission" date="2022-02" db="EMBL/GenBank/DDBJ databases">
        <authorList>
            <person name="Henning P.M."/>
            <person name="McCubbin A.G."/>
            <person name="Shore J.S."/>
        </authorList>
    </citation>
    <scope>NUCLEOTIDE SEQUENCE</scope>
    <source>
        <strain evidence="6">F60SS</strain>
        <tissue evidence="6">Leaves</tissue>
    </source>
</reference>
<sequence length="389" mass="42595">MDLRESIRVQTDVAFSLGKHVLSTESNRANLVFSPVSIQVVLGLIAAGSKGATRDQLLSFLKSKSSEQLGSFFSELVSVVFADGSASGGPRLAMANGVWVDTSLSLKPSFKQVVDSSYKAATVAVDFQTKAVEAAKEVNAWAEKETNGLIKEVLPSGSVDASARLILANALYFKGSWNEKFDAETTKDDDFYLLNGSSVRVPFMTSKKKQYVSEFDGFKVLGLPYKQGEDKRRFSMYFLLPDAKDGLPALVERVGSQSGFLDSHLPRRQVKMGEFRIPKFKISFGFEVSKTLKELGLVLPFSDEGDLTELVESSLSRNLHVSSIYHKSFIEVNEEGTEAASSSAVVISLRSLPVLIDFVADHPFLFVIREDMTGVVLFIGQVLNPSQAD</sequence>
<evidence type="ECO:0000313" key="7">
    <source>
        <dbReference type="Proteomes" id="UP001141552"/>
    </source>
</evidence>
<dbReference type="Pfam" id="PF00079">
    <property type="entry name" value="Serpin"/>
    <property type="match status" value="1"/>
</dbReference>
<comment type="caution">
    <text evidence="6">The sequence shown here is derived from an EMBL/GenBank/DDBJ whole genome shotgun (WGS) entry which is preliminary data.</text>
</comment>
<evidence type="ECO:0000256" key="4">
    <source>
        <dbReference type="RuleBase" id="RU000411"/>
    </source>
</evidence>
<dbReference type="OrthoDB" id="1063785at2759"/>
<evidence type="ECO:0000313" key="6">
    <source>
        <dbReference type="EMBL" id="KAJ4824046.1"/>
    </source>
</evidence>
<dbReference type="InterPro" id="IPR023795">
    <property type="entry name" value="Serpin_CS"/>
</dbReference>
<dbReference type="PROSITE" id="PS00284">
    <property type="entry name" value="SERPIN"/>
    <property type="match status" value="1"/>
</dbReference>
<dbReference type="InterPro" id="IPR036186">
    <property type="entry name" value="Serpin_sf"/>
</dbReference>